<proteinExistence type="predicted"/>
<feature type="compositionally biased region" description="Polar residues" evidence="1">
    <location>
        <begin position="78"/>
        <end position="87"/>
    </location>
</feature>
<keyword evidence="2" id="KW-0812">Transmembrane</keyword>
<feature type="signal peptide" evidence="3">
    <location>
        <begin position="1"/>
        <end position="21"/>
    </location>
</feature>
<dbReference type="EMBL" id="ANFO01000186">
    <property type="protein sequence ID" value="KGQ11695.1"/>
    <property type="molecule type" value="Genomic_DNA"/>
</dbReference>
<comment type="caution">
    <text evidence="4">The sequence shown here is derived from an EMBL/GenBank/DDBJ whole genome shotgun (WGS) entry which is preliminary data.</text>
</comment>
<gene>
    <name evidence="4" type="ORF">BBAD15_g2566</name>
</gene>
<dbReference type="Pfam" id="PF14610">
    <property type="entry name" value="Psg1"/>
    <property type="match status" value="1"/>
</dbReference>
<evidence type="ECO:0000313" key="5">
    <source>
        <dbReference type="Proteomes" id="UP000030106"/>
    </source>
</evidence>
<feature type="region of interest" description="Disordered" evidence="1">
    <location>
        <begin position="331"/>
        <end position="376"/>
    </location>
</feature>
<name>A0A0A2VZW6_BEABA</name>
<dbReference type="STRING" id="1245745.A0A0A2VZW6"/>
<dbReference type="AlphaFoldDB" id="A0A0A2VZW6"/>
<evidence type="ECO:0000256" key="1">
    <source>
        <dbReference type="SAM" id="MobiDB-lite"/>
    </source>
</evidence>
<evidence type="ECO:0000313" key="4">
    <source>
        <dbReference type="EMBL" id="KGQ11695.1"/>
    </source>
</evidence>
<keyword evidence="3" id="KW-0732">Signal</keyword>
<feature type="region of interest" description="Disordered" evidence="1">
    <location>
        <begin position="43"/>
        <end position="114"/>
    </location>
</feature>
<organism evidence="4 5">
    <name type="scientific">Beauveria bassiana D1-5</name>
    <dbReference type="NCBI Taxonomy" id="1245745"/>
    <lineage>
        <taxon>Eukaryota</taxon>
        <taxon>Fungi</taxon>
        <taxon>Dikarya</taxon>
        <taxon>Ascomycota</taxon>
        <taxon>Pezizomycotina</taxon>
        <taxon>Sordariomycetes</taxon>
        <taxon>Hypocreomycetidae</taxon>
        <taxon>Hypocreales</taxon>
        <taxon>Cordycipitaceae</taxon>
        <taxon>Beauveria</taxon>
    </lineage>
</organism>
<accession>A0A0A2VZW6</accession>
<sequence>MLSSAFVGAIVLCGAASAAVAAPPAPAITPAAVLQRRDPAGELDPWVSVNEDPSATTYTPQWTTDGEGKSSLKDAAPSSLTGSVFSFTTLGEPTTTTGDPPNPTASNNKGTGAFSLCSKQDSSTEPFCRPRVNSTLEPGNVYYLTWDPEHYASKLNESYTLTVQVKQQNRTTKEWVFLSDFDHTQVPAKQGYFPFDVSDKLLDGHDSNNITVTLQRRMNSTIGDPDDVTTAYPLRIVKFKFPAKAPNNGATGRSLTIALPVVFGTIVLLVVGLCLWNRKTRRIHLGDIVSRKSKRGYSGRAERRRRMFGSAAATDADHDIQLGNGFPDDGRAYYDDAPAAHSGNRRRADSDGLDSLAASPVHESFQQQNITGGRNAFRDEMDRQDYERSGPFIGIDRHLSKNPSPAHNICSTQTPPQHPPPPQHPHPRHPAAPRPPTRRRRSPIAAHAPVVLNAHLPRQARGAARRPAGALHHHAPAAGGAALPGAGHAVPLALVGAGRAGRLLLAGLYMVVVIVVLGVFRRCGNGEIGAGGLL</sequence>
<feature type="compositionally biased region" description="Polar residues" evidence="1">
    <location>
        <begin position="401"/>
        <end position="411"/>
    </location>
</feature>
<dbReference type="OrthoDB" id="4084551at2759"/>
<feature type="compositionally biased region" description="Basic residues" evidence="1">
    <location>
        <begin position="425"/>
        <end position="442"/>
    </location>
</feature>
<feature type="compositionally biased region" description="Low complexity" evidence="1">
    <location>
        <begin position="460"/>
        <end position="476"/>
    </location>
</feature>
<feature type="compositionally biased region" description="Polar residues" evidence="1">
    <location>
        <begin position="51"/>
        <end position="64"/>
    </location>
</feature>
<feature type="chain" id="PRO_5001995901" evidence="3">
    <location>
        <begin position="22"/>
        <end position="534"/>
    </location>
</feature>
<dbReference type="HOGENOM" id="CLU_038276_0_0_1"/>
<feature type="region of interest" description="Disordered" evidence="1">
    <location>
        <begin position="393"/>
        <end position="476"/>
    </location>
</feature>
<dbReference type="Proteomes" id="UP000030106">
    <property type="component" value="Unassembled WGS sequence"/>
</dbReference>
<keyword evidence="2" id="KW-0472">Membrane</keyword>
<feature type="compositionally biased region" description="Low complexity" evidence="1">
    <location>
        <begin position="88"/>
        <end position="99"/>
    </location>
</feature>
<protein>
    <submittedName>
        <fullName evidence="4">Uncharacterized protein</fullName>
    </submittedName>
</protein>
<reference evidence="4 5" key="1">
    <citation type="submission" date="2012-10" db="EMBL/GenBank/DDBJ databases">
        <title>Genome sequencing and analysis of entomopathogenic fungi Beauveria bassiana D1-5.</title>
        <authorList>
            <person name="Li Q."/>
            <person name="Wang L."/>
            <person name="Zhang Z."/>
            <person name="Wang Q."/>
            <person name="Ren J."/>
            <person name="Wang M."/>
            <person name="Xu W."/>
            <person name="Wang J."/>
            <person name="Lu Y."/>
            <person name="Du Q."/>
            <person name="Sun Z."/>
        </authorList>
    </citation>
    <scope>NUCLEOTIDE SEQUENCE [LARGE SCALE GENOMIC DNA]</scope>
    <source>
        <strain evidence="4 5">D1-5</strain>
    </source>
</reference>
<evidence type="ECO:0000256" key="3">
    <source>
        <dbReference type="SAM" id="SignalP"/>
    </source>
</evidence>
<keyword evidence="2" id="KW-1133">Transmembrane helix</keyword>
<dbReference type="InterPro" id="IPR028000">
    <property type="entry name" value="Pma1"/>
</dbReference>
<evidence type="ECO:0000256" key="2">
    <source>
        <dbReference type="SAM" id="Phobius"/>
    </source>
</evidence>
<dbReference type="eggNOG" id="ENOG502QVDR">
    <property type="taxonomic scope" value="Eukaryota"/>
</dbReference>
<feature type="transmembrane region" description="Helical" evidence="2">
    <location>
        <begin position="257"/>
        <end position="276"/>
    </location>
</feature>
<feature type="transmembrane region" description="Helical" evidence="2">
    <location>
        <begin position="503"/>
        <end position="520"/>
    </location>
</feature>